<evidence type="ECO:0000256" key="4">
    <source>
        <dbReference type="ARBA" id="ARBA00022741"/>
    </source>
</evidence>
<feature type="domain" description="7,8-dihydro-6-hydroxymethylpterin-pyrophosphokinase" evidence="8">
    <location>
        <begin position="10"/>
        <end position="110"/>
    </location>
</feature>
<name>A0AAW8JDJ2_9GAMM</name>
<keyword evidence="7" id="KW-0289">Folate biosynthesis</keyword>
<comment type="caution">
    <text evidence="9">The sequence shown here is derived from an EMBL/GenBank/DDBJ whole genome shotgun (WGS) entry which is preliminary data.</text>
</comment>
<dbReference type="GO" id="GO:0046656">
    <property type="term" value="P:folic acid biosynthetic process"/>
    <property type="evidence" value="ECO:0007669"/>
    <property type="project" value="UniProtKB-KW"/>
</dbReference>
<dbReference type="GO" id="GO:0016301">
    <property type="term" value="F:kinase activity"/>
    <property type="evidence" value="ECO:0007669"/>
    <property type="project" value="UniProtKB-KW"/>
</dbReference>
<dbReference type="Proteomes" id="UP001243844">
    <property type="component" value="Unassembled WGS sequence"/>
</dbReference>
<sequence>MNATDMTYALALASNLQPDQHFRDVFTKLEQLGKVQYSPIYQIPCRDGVGADYWNAACILSCNLTPDQLQDMFKQWETLSGRVRPSHHISLDIDLIAWGMDLEHMQFNPKKMPLALDVKIPLAQLWPHTLFEHQAHTFPLMELHLETIDLVSA</sequence>
<comment type="pathway">
    <text evidence="1">Cofactor biosynthesis; tetrahydrofolate biosynthesis; 2-amino-4-hydroxy-6-hydroxymethyl-7,8-dihydropteridine diphosphate from 7,8-dihydroneopterin triphosphate: step 4/4.</text>
</comment>
<keyword evidence="4" id="KW-0547">Nucleotide-binding</keyword>
<organism evidence="9 10">
    <name type="scientific">Acinetobacter rudis</name>
    <dbReference type="NCBI Taxonomy" id="632955"/>
    <lineage>
        <taxon>Bacteria</taxon>
        <taxon>Pseudomonadati</taxon>
        <taxon>Pseudomonadota</taxon>
        <taxon>Gammaproteobacteria</taxon>
        <taxon>Moraxellales</taxon>
        <taxon>Moraxellaceae</taxon>
        <taxon>Acinetobacter</taxon>
    </lineage>
</organism>
<evidence type="ECO:0000256" key="2">
    <source>
        <dbReference type="ARBA" id="ARBA00013253"/>
    </source>
</evidence>
<evidence type="ECO:0000256" key="7">
    <source>
        <dbReference type="ARBA" id="ARBA00022909"/>
    </source>
</evidence>
<keyword evidence="6" id="KW-0067">ATP-binding</keyword>
<keyword evidence="3" id="KW-0808">Transferase</keyword>
<evidence type="ECO:0000256" key="3">
    <source>
        <dbReference type="ARBA" id="ARBA00022679"/>
    </source>
</evidence>
<dbReference type="GO" id="GO:0003848">
    <property type="term" value="F:2-amino-4-hydroxy-6-hydroxymethyldihydropteridine diphosphokinase activity"/>
    <property type="evidence" value="ECO:0007669"/>
    <property type="project" value="UniProtKB-EC"/>
</dbReference>
<dbReference type="InterPro" id="IPR000550">
    <property type="entry name" value="Hppk"/>
</dbReference>
<dbReference type="Pfam" id="PF01288">
    <property type="entry name" value="HPPK"/>
    <property type="match status" value="1"/>
</dbReference>
<dbReference type="AlphaFoldDB" id="A0AAW8JDJ2"/>
<evidence type="ECO:0000313" key="9">
    <source>
        <dbReference type="EMBL" id="MDQ8936741.1"/>
    </source>
</evidence>
<keyword evidence="5" id="KW-0418">Kinase</keyword>
<gene>
    <name evidence="9" type="ORF">RFH47_13535</name>
</gene>
<evidence type="ECO:0000313" key="10">
    <source>
        <dbReference type="Proteomes" id="UP001243844"/>
    </source>
</evidence>
<evidence type="ECO:0000256" key="5">
    <source>
        <dbReference type="ARBA" id="ARBA00022777"/>
    </source>
</evidence>
<dbReference type="SUPFAM" id="SSF55083">
    <property type="entry name" value="6-hydroxymethyl-7,8-dihydropterin pyrophosphokinase, HPPK"/>
    <property type="match status" value="1"/>
</dbReference>
<protein>
    <recommendedName>
        <fullName evidence="2">2-amino-4-hydroxy-6-hydroxymethyldihydropteridine diphosphokinase</fullName>
        <ecNumber evidence="2">2.7.6.3</ecNumber>
    </recommendedName>
</protein>
<evidence type="ECO:0000259" key="8">
    <source>
        <dbReference type="Pfam" id="PF01288"/>
    </source>
</evidence>
<proteinExistence type="predicted"/>
<evidence type="ECO:0000256" key="6">
    <source>
        <dbReference type="ARBA" id="ARBA00022840"/>
    </source>
</evidence>
<dbReference type="EC" id="2.7.6.3" evidence="2"/>
<dbReference type="InterPro" id="IPR035907">
    <property type="entry name" value="Hppk_sf"/>
</dbReference>
<reference evidence="9" key="1">
    <citation type="submission" date="2023-08" db="EMBL/GenBank/DDBJ databases">
        <title>Emergence of clinically-relevant ST2 carbapenem-resistant Acinetobacter baumannii strains in hospital sewages in Zhejiang, East of China.</title>
        <authorList>
            <person name="Kaichao C."/>
            <person name="Zhang R."/>
        </authorList>
    </citation>
    <scope>NUCLEOTIDE SEQUENCE</scope>
    <source>
        <strain evidence="9">M-RB-37</strain>
    </source>
</reference>
<dbReference type="EMBL" id="JAVIDL010000032">
    <property type="protein sequence ID" value="MDQ8936741.1"/>
    <property type="molecule type" value="Genomic_DNA"/>
</dbReference>
<accession>A0AAW8JDJ2</accession>
<dbReference type="Gene3D" id="3.30.70.560">
    <property type="entry name" value="7,8-Dihydro-6-hydroxymethylpterin-pyrophosphokinase HPPK"/>
    <property type="match status" value="1"/>
</dbReference>
<dbReference type="GO" id="GO:0005524">
    <property type="term" value="F:ATP binding"/>
    <property type="evidence" value="ECO:0007669"/>
    <property type="project" value="UniProtKB-KW"/>
</dbReference>
<dbReference type="RefSeq" id="WP_308981893.1">
    <property type="nucleotide sequence ID" value="NZ_JAVIDL010000032.1"/>
</dbReference>
<evidence type="ECO:0000256" key="1">
    <source>
        <dbReference type="ARBA" id="ARBA00005051"/>
    </source>
</evidence>